<dbReference type="AlphaFoldDB" id="A0A061J5T9"/>
<dbReference type="EMBL" id="AUPL01002581">
    <property type="protein sequence ID" value="ESL09695.1"/>
    <property type="molecule type" value="Genomic_DNA"/>
</dbReference>
<reference evidence="1 2" key="1">
    <citation type="submission" date="2013-07" db="EMBL/GenBank/DDBJ databases">
        <authorList>
            <person name="Stoco P.H."/>
            <person name="Wagner G."/>
            <person name="Gerber A."/>
            <person name="Zaha A."/>
            <person name="Thompson C."/>
            <person name="Bartholomeu D.C."/>
            <person name="Luckemeyer D.D."/>
            <person name="Bahia D."/>
            <person name="Loreto E."/>
            <person name="Prestes E.B."/>
            <person name="Lima F.M."/>
            <person name="Rodrigues-Luiz G."/>
            <person name="Vallejo G.A."/>
            <person name="Filho J.F."/>
            <person name="Monteiro K.M."/>
            <person name="Tyler K.M."/>
            <person name="de Almeida L.G."/>
            <person name="Ortiz M.F."/>
            <person name="Siervo M.A."/>
            <person name="de Moraes M.H."/>
            <person name="Cunha O.L."/>
            <person name="Mendonca-Neto R."/>
            <person name="Silva R."/>
            <person name="Teixeira S.M."/>
            <person name="Murta S.M."/>
            <person name="Sincero T.C."/>
            <person name="Mendes T.A."/>
            <person name="Urmenyi T.P."/>
            <person name="Silva V.G."/>
            <person name="da Rocha W.D."/>
            <person name="Andersson B."/>
            <person name="Romanha A.J."/>
            <person name="Steindel M."/>
            <person name="de Vasconcelos A.T."/>
            <person name="Grisard E.C."/>
        </authorList>
    </citation>
    <scope>NUCLEOTIDE SEQUENCE [LARGE SCALE GENOMIC DNA]</scope>
    <source>
        <strain evidence="1 2">SC58</strain>
    </source>
</reference>
<protein>
    <recommendedName>
        <fullName evidence="3">Small nuclear RNA activating protein 3</fullName>
    </recommendedName>
</protein>
<evidence type="ECO:0000313" key="2">
    <source>
        <dbReference type="Proteomes" id="UP000031737"/>
    </source>
</evidence>
<evidence type="ECO:0000313" key="1">
    <source>
        <dbReference type="EMBL" id="ESL09695.1"/>
    </source>
</evidence>
<dbReference type="InterPro" id="IPR019188">
    <property type="entry name" value="SNAPC1"/>
</dbReference>
<comment type="caution">
    <text evidence="1">The sequence shown here is derived from an EMBL/GenBank/DDBJ whole genome shotgun (WGS) entry which is preliminary data.</text>
</comment>
<sequence length="234" mass="25762">MEKQLHLIASDFVAFYREVSRHSVLTPEGLNMEAFQAVFDRMHVEYLHYAGSSSTQPFHVEVVENVLQLAAAYLSLPTDVSSTSRAFGLYLVFFLYALQPSIETSPVKVRVALGTLQSYLDDIADSVEDAKPQPAFAAQLGRRVTDGEKRILLALHKAGAWHIMPFVDISLHLQTLLKVHDAEGVPLGRGGAKTQQPQHQMANAVESDTTLSRELGAYEAMKRRLGLDDALGGS</sequence>
<accession>A0A061J5T9</accession>
<dbReference type="OrthoDB" id="273103at2759"/>
<evidence type="ECO:0008006" key="3">
    <source>
        <dbReference type="Google" id="ProtNLM"/>
    </source>
</evidence>
<dbReference type="Proteomes" id="UP000031737">
    <property type="component" value="Unassembled WGS sequence"/>
</dbReference>
<proteinExistence type="predicted"/>
<name>A0A061J5T9_TRYRA</name>
<organism evidence="1 2">
    <name type="scientific">Trypanosoma rangeli SC58</name>
    <dbReference type="NCBI Taxonomy" id="429131"/>
    <lineage>
        <taxon>Eukaryota</taxon>
        <taxon>Discoba</taxon>
        <taxon>Euglenozoa</taxon>
        <taxon>Kinetoplastea</taxon>
        <taxon>Metakinetoplastina</taxon>
        <taxon>Trypanosomatida</taxon>
        <taxon>Trypanosomatidae</taxon>
        <taxon>Trypanosoma</taxon>
        <taxon>Herpetosoma</taxon>
    </lineage>
</organism>
<keyword evidence="2" id="KW-1185">Reference proteome</keyword>
<dbReference type="Pfam" id="PF09808">
    <property type="entry name" value="SNAPC1"/>
    <property type="match status" value="1"/>
</dbReference>
<gene>
    <name evidence="1" type="ORF">TRSC58_02581</name>
</gene>
<dbReference type="VEuPathDB" id="TriTrypDB:TRSC58_02581"/>